<evidence type="ECO:0000256" key="3">
    <source>
        <dbReference type="ARBA" id="ARBA00022764"/>
    </source>
</evidence>
<evidence type="ECO:0000313" key="6">
    <source>
        <dbReference type="Proteomes" id="UP000255139"/>
    </source>
</evidence>
<feature type="domain" description="Organic solvent tolerance-like N-terminal" evidence="4">
    <location>
        <begin position="30"/>
        <end position="130"/>
    </location>
</feature>
<dbReference type="GO" id="GO:0015920">
    <property type="term" value="P:lipopolysaccharide transport"/>
    <property type="evidence" value="ECO:0007669"/>
    <property type="project" value="InterPro"/>
</dbReference>
<keyword evidence="3" id="KW-0574">Periplasm</keyword>
<keyword evidence="1" id="KW-0813">Transport</keyword>
<evidence type="ECO:0000256" key="2">
    <source>
        <dbReference type="ARBA" id="ARBA00022729"/>
    </source>
</evidence>
<dbReference type="EMBL" id="UGJE01000002">
    <property type="protein sequence ID" value="STQ85606.1"/>
    <property type="molecule type" value="Genomic_DNA"/>
</dbReference>
<dbReference type="InterPro" id="IPR014340">
    <property type="entry name" value="LptA"/>
</dbReference>
<name>A0A377PRZ0_9HELI</name>
<sequence>MIYRILFIILFLEICHANSKKDTIDIVAQQFKSVGNTTTITGNVKITKGRDTLNADTVIVYTDKERKPISYEAKGNVKFTLITDDNRELRGKSKRLIYNVIKDEYRFYDDAFVQEIGKPNTLRGDEIILTGDGNYADVVGKKNAPARVIFSLEK</sequence>
<protein>
    <submittedName>
        <fullName evidence="5">OstA family organic solvent tolerance protein</fullName>
    </submittedName>
</protein>
<keyword evidence="6" id="KW-1185">Reference proteome</keyword>
<dbReference type="NCBIfam" id="TIGR03002">
    <property type="entry name" value="outer_YhbN_LptA"/>
    <property type="match status" value="1"/>
</dbReference>
<dbReference type="AlphaFoldDB" id="A0A377PRZ0"/>
<organism evidence="5 6">
    <name type="scientific">Helicobacter muridarum</name>
    <dbReference type="NCBI Taxonomy" id="216"/>
    <lineage>
        <taxon>Bacteria</taxon>
        <taxon>Pseudomonadati</taxon>
        <taxon>Campylobacterota</taxon>
        <taxon>Epsilonproteobacteria</taxon>
        <taxon>Campylobacterales</taxon>
        <taxon>Helicobacteraceae</taxon>
        <taxon>Helicobacter</taxon>
    </lineage>
</organism>
<dbReference type="PANTHER" id="PTHR36504">
    <property type="entry name" value="LIPOPOLYSACCHARIDE EXPORT SYSTEM PROTEIN LPTA"/>
    <property type="match status" value="1"/>
</dbReference>
<dbReference type="Proteomes" id="UP000255139">
    <property type="component" value="Unassembled WGS sequence"/>
</dbReference>
<evidence type="ECO:0000256" key="1">
    <source>
        <dbReference type="ARBA" id="ARBA00022448"/>
    </source>
</evidence>
<dbReference type="Gene3D" id="2.60.450.10">
    <property type="entry name" value="Lipopolysaccharide (LPS) transport protein A like domain"/>
    <property type="match status" value="1"/>
</dbReference>
<evidence type="ECO:0000313" key="5">
    <source>
        <dbReference type="EMBL" id="STQ85606.1"/>
    </source>
</evidence>
<accession>A0A377PRZ0</accession>
<dbReference type="RefSeq" id="WP_233708784.1">
    <property type="nucleotide sequence ID" value="NZ_FZML01000002.1"/>
</dbReference>
<dbReference type="PANTHER" id="PTHR36504:SF1">
    <property type="entry name" value="LIPOPOLYSACCHARIDE EXPORT SYSTEM PROTEIN LPTA"/>
    <property type="match status" value="1"/>
</dbReference>
<gene>
    <name evidence="5" type="ORF">NCTC12714_00392</name>
</gene>
<dbReference type="InterPro" id="IPR052037">
    <property type="entry name" value="LPS_export_LptA"/>
</dbReference>
<evidence type="ECO:0000259" key="4">
    <source>
        <dbReference type="Pfam" id="PF03968"/>
    </source>
</evidence>
<dbReference type="GO" id="GO:0030288">
    <property type="term" value="C:outer membrane-bounded periplasmic space"/>
    <property type="evidence" value="ECO:0007669"/>
    <property type="project" value="TreeGrafter"/>
</dbReference>
<dbReference type="GO" id="GO:0001530">
    <property type="term" value="F:lipopolysaccharide binding"/>
    <property type="evidence" value="ECO:0007669"/>
    <property type="project" value="InterPro"/>
</dbReference>
<dbReference type="InterPro" id="IPR005653">
    <property type="entry name" value="OstA-like_N"/>
</dbReference>
<dbReference type="GO" id="GO:0009279">
    <property type="term" value="C:cell outer membrane"/>
    <property type="evidence" value="ECO:0007669"/>
    <property type="project" value="TreeGrafter"/>
</dbReference>
<dbReference type="Pfam" id="PF03968">
    <property type="entry name" value="LptD_N"/>
    <property type="match status" value="1"/>
</dbReference>
<dbReference type="GO" id="GO:0017089">
    <property type="term" value="F:glycolipid transfer activity"/>
    <property type="evidence" value="ECO:0007669"/>
    <property type="project" value="TreeGrafter"/>
</dbReference>
<proteinExistence type="predicted"/>
<reference evidence="5 6" key="1">
    <citation type="submission" date="2018-06" db="EMBL/GenBank/DDBJ databases">
        <authorList>
            <consortium name="Pathogen Informatics"/>
            <person name="Doyle S."/>
        </authorList>
    </citation>
    <scope>NUCLEOTIDE SEQUENCE [LARGE SCALE GENOMIC DNA]</scope>
    <source>
        <strain evidence="5 6">NCTC12714</strain>
    </source>
</reference>
<keyword evidence="2" id="KW-0732">Signal</keyword>